<reference evidence="1" key="1">
    <citation type="submission" date="2009-11" db="EMBL/GenBank/DDBJ databases">
        <authorList>
            <person name="Weinstock G."/>
            <person name="Sodergren E."/>
            <person name="Clifton S."/>
            <person name="Fulton L."/>
            <person name="Fulton B."/>
            <person name="Courtney L."/>
            <person name="Fronick C."/>
            <person name="Harrison M."/>
            <person name="Strong C."/>
            <person name="Farmer C."/>
            <person name="Delahaunty K."/>
            <person name="Markovic C."/>
            <person name="Hall O."/>
            <person name="Minx P."/>
            <person name="Tomlinson C."/>
            <person name="Mitreva M."/>
            <person name="Nelson J."/>
            <person name="Hou S."/>
            <person name="Wollam A."/>
            <person name="Pepin K.H."/>
            <person name="Johnson M."/>
            <person name="Bhonagiri V."/>
            <person name="Nash W.E."/>
            <person name="Warren W."/>
            <person name="Chinwalla A."/>
            <person name="Mardis E.R."/>
            <person name="Wilson R.K."/>
        </authorList>
    </citation>
    <scope>NUCLEOTIDE SEQUENCE [LARGE SCALE GENOMIC DNA]</scope>
    <source>
        <strain evidence="1">DSM 18205</strain>
    </source>
</reference>
<protein>
    <submittedName>
        <fullName evidence="1">Uncharacterized protein</fullName>
    </submittedName>
</protein>
<gene>
    <name evidence="1" type="ORF">PREVCOP_06483</name>
</gene>
<proteinExistence type="predicted"/>
<organism evidence="1 2">
    <name type="scientific">Segatella copri DSM 18205</name>
    <dbReference type="NCBI Taxonomy" id="537011"/>
    <lineage>
        <taxon>Bacteria</taxon>
        <taxon>Pseudomonadati</taxon>
        <taxon>Bacteroidota</taxon>
        <taxon>Bacteroidia</taxon>
        <taxon>Bacteroidales</taxon>
        <taxon>Prevotellaceae</taxon>
        <taxon>Segatella</taxon>
    </lineage>
</organism>
<accession>D1PGW6</accession>
<dbReference type="Proteomes" id="UP000004477">
    <property type="component" value="Unassembled WGS sequence"/>
</dbReference>
<keyword evidence="2" id="KW-1185">Reference proteome</keyword>
<dbReference type="EMBL" id="ACBX02000047">
    <property type="protein sequence ID" value="EFB34075.1"/>
    <property type="molecule type" value="Genomic_DNA"/>
</dbReference>
<comment type="caution">
    <text evidence="1">The sequence shown here is derived from an EMBL/GenBank/DDBJ whole genome shotgun (WGS) entry which is preliminary data.</text>
</comment>
<dbReference type="AlphaFoldDB" id="D1PGW6"/>
<evidence type="ECO:0000313" key="1">
    <source>
        <dbReference type="EMBL" id="EFB34075.1"/>
    </source>
</evidence>
<dbReference type="STRING" id="537011.PREVCOP_06483"/>
<sequence length="106" mass="11575">MVEPLIHAKTEGGSTEFLAELGGEKSLINLTGSDGSLGNFEQSLMAQNCITTPDGIDRMRIGCVSNRQTILQNVDIGRRQAYLNLTRTIRTGCIEHHITITLFLSA</sequence>
<name>D1PGW6_9BACT</name>
<dbReference type="HOGENOM" id="CLU_2220748_0_0_10"/>
<dbReference type="PaxDb" id="537011-PREVCOP_06483"/>
<evidence type="ECO:0000313" key="2">
    <source>
        <dbReference type="Proteomes" id="UP000004477"/>
    </source>
</evidence>